<reference evidence="2 3" key="1">
    <citation type="submission" date="2016-07" db="EMBL/GenBank/DDBJ databases">
        <title>Pervasive Adenine N6-methylation of Active Genes in Fungi.</title>
        <authorList>
            <consortium name="DOE Joint Genome Institute"/>
            <person name="Mondo S.J."/>
            <person name="Dannebaum R.O."/>
            <person name="Kuo R.C."/>
            <person name="Labutti K."/>
            <person name="Haridas S."/>
            <person name="Kuo A."/>
            <person name="Salamov A."/>
            <person name="Ahrendt S.R."/>
            <person name="Lipzen A."/>
            <person name="Sullivan W."/>
            <person name="Andreopoulos W.B."/>
            <person name="Clum A."/>
            <person name="Lindquist E."/>
            <person name="Daum C."/>
            <person name="Ramamoorthy G.K."/>
            <person name="Gryganskyi A."/>
            <person name="Culley D."/>
            <person name="Magnuson J.K."/>
            <person name="James T.Y."/>
            <person name="O'Malley M.A."/>
            <person name="Stajich J.E."/>
            <person name="Spatafora J.W."/>
            <person name="Visel A."/>
            <person name="Grigoriev I.V."/>
        </authorList>
    </citation>
    <scope>NUCLEOTIDE SEQUENCE [LARGE SCALE GENOMIC DNA]</scope>
    <source>
        <strain evidence="2 3">CBS 115471</strain>
    </source>
</reference>
<dbReference type="EMBL" id="MCFA01000019">
    <property type="protein sequence ID" value="ORY16228.1"/>
    <property type="molecule type" value="Genomic_DNA"/>
</dbReference>
<dbReference type="GO" id="GO:0070476">
    <property type="term" value="P:rRNA (guanine-N7)-methylation"/>
    <property type="evidence" value="ECO:0007669"/>
    <property type="project" value="TreeGrafter"/>
</dbReference>
<dbReference type="PANTHER" id="PTHR12773">
    <property type="entry name" value="UPF0315 PROTEIN-RELATED"/>
    <property type="match status" value="1"/>
</dbReference>
<dbReference type="STRING" id="1231657.A0A1Y2A195"/>
<dbReference type="AlphaFoldDB" id="A0A1Y2A195"/>
<dbReference type="InterPro" id="IPR005651">
    <property type="entry name" value="Trm112-like"/>
</dbReference>
<accession>A0A1Y2A195</accession>
<comment type="caution">
    <text evidence="2">The sequence shown here is derived from an EMBL/GenBank/DDBJ whole genome shotgun (WGS) entry which is preliminary data.</text>
</comment>
<dbReference type="GO" id="GO:0030488">
    <property type="term" value="P:tRNA methylation"/>
    <property type="evidence" value="ECO:0007669"/>
    <property type="project" value="TreeGrafter"/>
</dbReference>
<dbReference type="Gene3D" id="2.20.25.10">
    <property type="match status" value="1"/>
</dbReference>
<organism evidence="2 3">
    <name type="scientific">Clohesyomyces aquaticus</name>
    <dbReference type="NCBI Taxonomy" id="1231657"/>
    <lineage>
        <taxon>Eukaryota</taxon>
        <taxon>Fungi</taxon>
        <taxon>Dikarya</taxon>
        <taxon>Ascomycota</taxon>
        <taxon>Pezizomycotina</taxon>
        <taxon>Dothideomycetes</taxon>
        <taxon>Pleosporomycetidae</taxon>
        <taxon>Pleosporales</taxon>
        <taxon>Lindgomycetaceae</taxon>
        <taxon>Clohesyomyces</taxon>
    </lineage>
</organism>
<dbReference type="GO" id="GO:0046982">
    <property type="term" value="F:protein heterodimerization activity"/>
    <property type="evidence" value="ECO:0007669"/>
    <property type="project" value="InterPro"/>
</dbReference>
<evidence type="ECO:0008006" key="4">
    <source>
        <dbReference type="Google" id="ProtNLM"/>
    </source>
</evidence>
<dbReference type="PANTHER" id="PTHR12773:SF0">
    <property type="entry name" value="MULTIFUNCTIONAL METHYLTRANSFERASE SUBUNIT TRM112-LIKE PROTEIN"/>
    <property type="match status" value="1"/>
</dbReference>
<proteinExistence type="inferred from homology"/>
<dbReference type="InterPro" id="IPR039127">
    <property type="entry name" value="Trm112"/>
</dbReference>
<dbReference type="Pfam" id="PF03966">
    <property type="entry name" value="Trm112p"/>
    <property type="match status" value="1"/>
</dbReference>
<name>A0A1Y2A195_9PLEO</name>
<gene>
    <name evidence="2" type="ORF">BCR34DRAFT_597787</name>
</gene>
<dbReference type="OrthoDB" id="2187549at2759"/>
<sequence length="147" mass="15984">MKLLTLNFLTCAVKTCKTSASSFPLHPRDSELEIVEAEINVQFLQNILPRLMWEELGGLVNELGLPSLPPTAPLPSALVESKLQAPESDTTGLNIEKLEVPSQVARDLHRVLLETCIMSGGLVCGNCGHEYKVLEGVANFLLPAHLV</sequence>
<protein>
    <recommendedName>
        <fullName evidence="4">Trm112p-domain-containing protein</fullName>
    </recommendedName>
</protein>
<evidence type="ECO:0000256" key="1">
    <source>
        <dbReference type="ARBA" id="ARBA00007980"/>
    </source>
</evidence>
<evidence type="ECO:0000313" key="3">
    <source>
        <dbReference type="Proteomes" id="UP000193144"/>
    </source>
</evidence>
<evidence type="ECO:0000313" key="2">
    <source>
        <dbReference type="EMBL" id="ORY16228.1"/>
    </source>
</evidence>
<comment type="similarity">
    <text evidence="1">Belongs to the TRM112 family.</text>
</comment>
<dbReference type="Proteomes" id="UP000193144">
    <property type="component" value="Unassembled WGS sequence"/>
</dbReference>
<keyword evidence="3" id="KW-1185">Reference proteome</keyword>